<accession>D8K501</accession>
<evidence type="ECO:0000313" key="1">
    <source>
        <dbReference type="EMBL" id="ADJ27978.1"/>
    </source>
</evidence>
<protein>
    <submittedName>
        <fullName evidence="1">Uncharacterized protein</fullName>
    </submittedName>
</protein>
<dbReference type="Proteomes" id="UP000000393">
    <property type="component" value="Chromosome"/>
</dbReference>
<name>D8K501_NITWC</name>
<evidence type="ECO:0000313" key="2">
    <source>
        <dbReference type="Proteomes" id="UP000000393"/>
    </source>
</evidence>
<keyword evidence="2" id="KW-1185">Reference proteome</keyword>
<dbReference type="HOGENOM" id="CLU_202543_1_0_6"/>
<dbReference type="EMBL" id="CP002086">
    <property type="protein sequence ID" value="ADJ27978.1"/>
    <property type="molecule type" value="Genomic_DNA"/>
</dbReference>
<dbReference type="AlphaFoldDB" id="D8K501"/>
<organism evidence="1 2">
    <name type="scientific">Nitrosococcus watsoni (strain C-113)</name>
    <dbReference type="NCBI Taxonomy" id="105559"/>
    <lineage>
        <taxon>Bacteria</taxon>
        <taxon>Pseudomonadati</taxon>
        <taxon>Pseudomonadota</taxon>
        <taxon>Gammaproteobacteria</taxon>
        <taxon>Chromatiales</taxon>
        <taxon>Chromatiaceae</taxon>
        <taxon>Nitrosococcus</taxon>
    </lineage>
</organism>
<gene>
    <name evidence="1" type="ordered locus">Nwat_1037</name>
</gene>
<dbReference type="KEGG" id="nwa:Nwat_1037"/>
<sequence length="52" mass="6178">MRKQMRFRCAAQRGWYFVTGEGCVGFFDTRQKECISAMHVKKLLPIRRIAKQ</sequence>
<proteinExistence type="predicted"/>
<reference evidence="1 2" key="1">
    <citation type="submission" date="2010-06" db="EMBL/GenBank/DDBJ databases">
        <title>Complete sequence of chromosome of Nitrosococcus watsoni C-113.</title>
        <authorList>
            <consortium name="US DOE Joint Genome Institute"/>
            <person name="Lucas S."/>
            <person name="Copeland A."/>
            <person name="Lapidus A."/>
            <person name="Cheng J.-F."/>
            <person name="Bruce D."/>
            <person name="Goodwin L."/>
            <person name="Pitluck S."/>
            <person name="Malfatti S.A."/>
            <person name="Chain P.S.G."/>
            <person name="Land M."/>
            <person name="Hauser L."/>
            <person name="Kyrpides N."/>
            <person name="Ivanova N."/>
            <person name="Cambell M.A."/>
            <person name="Heidelberg J.F."/>
            <person name="Klotz M.G."/>
            <person name="Woyke T."/>
        </authorList>
    </citation>
    <scope>NUCLEOTIDE SEQUENCE [LARGE SCALE GENOMIC DNA]</scope>
    <source>
        <strain evidence="1 2">C-113</strain>
    </source>
</reference>